<keyword evidence="4" id="KW-1185">Reference proteome</keyword>
<dbReference type="SUPFAM" id="SSF81606">
    <property type="entry name" value="PP2C-like"/>
    <property type="match status" value="1"/>
</dbReference>
<dbReference type="RefSeq" id="WP_137769155.1">
    <property type="nucleotide sequence ID" value="NZ_BAAAIS010000002.1"/>
</dbReference>
<organism evidence="3 4">
    <name type="scientific">Brachybacterium rhamnosum</name>
    <dbReference type="NCBI Taxonomy" id="173361"/>
    <lineage>
        <taxon>Bacteria</taxon>
        <taxon>Bacillati</taxon>
        <taxon>Actinomycetota</taxon>
        <taxon>Actinomycetes</taxon>
        <taxon>Micrococcales</taxon>
        <taxon>Dermabacteraceae</taxon>
        <taxon>Brachybacterium</taxon>
    </lineage>
</organism>
<dbReference type="Pfam" id="PF13672">
    <property type="entry name" value="PP2C_2"/>
    <property type="match status" value="1"/>
</dbReference>
<accession>A0ABW4PTW4</accession>
<protein>
    <submittedName>
        <fullName evidence="3">Protein phosphatase 2C domain-containing protein</fullName>
    </submittedName>
</protein>
<comment type="caution">
    <text evidence="3">The sequence shown here is derived from an EMBL/GenBank/DDBJ whole genome shotgun (WGS) entry which is preliminary data.</text>
</comment>
<dbReference type="InterPro" id="IPR001932">
    <property type="entry name" value="PPM-type_phosphatase-like_dom"/>
</dbReference>
<feature type="region of interest" description="Disordered" evidence="1">
    <location>
        <begin position="1"/>
        <end position="20"/>
    </location>
</feature>
<name>A0ABW4PTW4_9MICO</name>
<dbReference type="Gene3D" id="3.60.40.10">
    <property type="entry name" value="PPM-type phosphatase domain"/>
    <property type="match status" value="1"/>
</dbReference>
<gene>
    <name evidence="3" type="ORF">ACFSDA_04185</name>
</gene>
<evidence type="ECO:0000313" key="3">
    <source>
        <dbReference type="EMBL" id="MFD1834269.1"/>
    </source>
</evidence>
<dbReference type="EMBL" id="JBHUFL010000002">
    <property type="protein sequence ID" value="MFD1834269.1"/>
    <property type="molecule type" value="Genomic_DNA"/>
</dbReference>
<evidence type="ECO:0000313" key="4">
    <source>
        <dbReference type="Proteomes" id="UP001597280"/>
    </source>
</evidence>
<sequence length="256" mass="27253">MRARLLTRAAAPEDPERPNEDVAGVLGAAAVLIDGAGMPARFRAGCSHSVAWYARTLTARLLLALQDEGADLQGSLARAIGEVAALHAGTCDLDRGGPSATVLAVRVRKGLLEHLVLADSSVLLERADGTIERISDERVEETVRAHRDPEVVESLRNAPGGFWVARHEVEAAGEALVGAVPLADLHRVHLVSDGVTRAVDLLGLVDDDGLAAALRTDPEALLDRIREAELGLDPARRQWKIHDDATLLVLEGLDEA</sequence>
<reference evidence="4" key="1">
    <citation type="journal article" date="2019" name="Int. J. Syst. Evol. Microbiol.">
        <title>The Global Catalogue of Microorganisms (GCM) 10K type strain sequencing project: providing services to taxonomists for standard genome sequencing and annotation.</title>
        <authorList>
            <consortium name="The Broad Institute Genomics Platform"/>
            <consortium name="The Broad Institute Genome Sequencing Center for Infectious Disease"/>
            <person name="Wu L."/>
            <person name="Ma J."/>
        </authorList>
    </citation>
    <scope>NUCLEOTIDE SEQUENCE [LARGE SCALE GENOMIC DNA]</scope>
    <source>
        <strain evidence="4">JCM 11650</strain>
    </source>
</reference>
<evidence type="ECO:0000259" key="2">
    <source>
        <dbReference type="Pfam" id="PF13672"/>
    </source>
</evidence>
<dbReference type="Proteomes" id="UP001597280">
    <property type="component" value="Unassembled WGS sequence"/>
</dbReference>
<proteinExistence type="predicted"/>
<dbReference type="InterPro" id="IPR036457">
    <property type="entry name" value="PPM-type-like_dom_sf"/>
</dbReference>
<feature type="domain" description="PPM-type phosphatase" evidence="2">
    <location>
        <begin position="29"/>
        <end position="207"/>
    </location>
</feature>
<evidence type="ECO:0000256" key="1">
    <source>
        <dbReference type="SAM" id="MobiDB-lite"/>
    </source>
</evidence>